<feature type="repeat" description="PPR" evidence="2">
    <location>
        <begin position="27"/>
        <end position="61"/>
    </location>
</feature>
<dbReference type="PANTHER" id="PTHR47926">
    <property type="entry name" value="PENTATRICOPEPTIDE REPEAT-CONTAINING PROTEIN"/>
    <property type="match status" value="1"/>
</dbReference>
<dbReference type="InterPro" id="IPR046960">
    <property type="entry name" value="PPR_At4g14850-like_plant"/>
</dbReference>
<gene>
    <name evidence="3" type="ORF">O6P43_026717</name>
</gene>
<dbReference type="GO" id="GO:0009451">
    <property type="term" value="P:RNA modification"/>
    <property type="evidence" value="ECO:0007669"/>
    <property type="project" value="InterPro"/>
</dbReference>
<evidence type="ECO:0000313" key="3">
    <source>
        <dbReference type="EMBL" id="KAJ7950535.1"/>
    </source>
</evidence>
<evidence type="ECO:0000256" key="1">
    <source>
        <dbReference type="ARBA" id="ARBA00022737"/>
    </source>
</evidence>
<dbReference type="GO" id="GO:0003723">
    <property type="term" value="F:RNA binding"/>
    <property type="evidence" value="ECO:0007669"/>
    <property type="project" value="InterPro"/>
</dbReference>
<proteinExistence type="predicted"/>
<protein>
    <submittedName>
        <fullName evidence="3">Pentatricopeptide repeat-containing protein</fullName>
    </submittedName>
</protein>
<dbReference type="InterPro" id="IPR002885">
    <property type="entry name" value="PPR_rpt"/>
</dbReference>
<dbReference type="AlphaFoldDB" id="A0AAD7PD89"/>
<keyword evidence="1" id="KW-0677">Repeat</keyword>
<dbReference type="KEGG" id="qsa:O6P43_026717"/>
<evidence type="ECO:0000313" key="4">
    <source>
        <dbReference type="Proteomes" id="UP001163823"/>
    </source>
</evidence>
<name>A0AAD7PD89_QUISA</name>
<dbReference type="Pfam" id="PF01535">
    <property type="entry name" value="PPR"/>
    <property type="match status" value="1"/>
</dbReference>
<dbReference type="NCBIfam" id="TIGR00756">
    <property type="entry name" value="PPR"/>
    <property type="match status" value="1"/>
</dbReference>
<dbReference type="EMBL" id="JARAOO010000011">
    <property type="protein sequence ID" value="KAJ7950535.1"/>
    <property type="molecule type" value="Genomic_DNA"/>
</dbReference>
<evidence type="ECO:0000256" key="2">
    <source>
        <dbReference type="PROSITE-ProRule" id="PRU00708"/>
    </source>
</evidence>
<dbReference type="PROSITE" id="PS51375">
    <property type="entry name" value="PPR"/>
    <property type="match status" value="1"/>
</dbReference>
<dbReference type="Gene3D" id="1.25.40.10">
    <property type="entry name" value="Tetratricopeptide repeat domain"/>
    <property type="match status" value="1"/>
</dbReference>
<reference evidence="3" key="1">
    <citation type="journal article" date="2023" name="Science">
        <title>Elucidation of the pathway for biosynthesis of saponin adjuvants from the soapbark tree.</title>
        <authorList>
            <person name="Reed J."/>
            <person name="Orme A."/>
            <person name="El-Demerdash A."/>
            <person name="Owen C."/>
            <person name="Martin L.B.B."/>
            <person name="Misra R.C."/>
            <person name="Kikuchi S."/>
            <person name="Rejzek M."/>
            <person name="Martin A.C."/>
            <person name="Harkess A."/>
            <person name="Leebens-Mack J."/>
            <person name="Louveau T."/>
            <person name="Stephenson M.J."/>
            <person name="Osbourn A."/>
        </authorList>
    </citation>
    <scope>NUCLEOTIDE SEQUENCE</scope>
    <source>
        <strain evidence="3">S10</strain>
    </source>
</reference>
<keyword evidence="4" id="KW-1185">Reference proteome</keyword>
<organism evidence="3 4">
    <name type="scientific">Quillaja saponaria</name>
    <name type="common">Soap bark tree</name>
    <dbReference type="NCBI Taxonomy" id="32244"/>
    <lineage>
        <taxon>Eukaryota</taxon>
        <taxon>Viridiplantae</taxon>
        <taxon>Streptophyta</taxon>
        <taxon>Embryophyta</taxon>
        <taxon>Tracheophyta</taxon>
        <taxon>Spermatophyta</taxon>
        <taxon>Magnoliopsida</taxon>
        <taxon>eudicotyledons</taxon>
        <taxon>Gunneridae</taxon>
        <taxon>Pentapetalae</taxon>
        <taxon>rosids</taxon>
        <taxon>fabids</taxon>
        <taxon>Fabales</taxon>
        <taxon>Quillajaceae</taxon>
        <taxon>Quillaja</taxon>
    </lineage>
</organism>
<dbReference type="Proteomes" id="UP001163823">
    <property type="component" value="Chromosome 11"/>
</dbReference>
<accession>A0AAD7PD89</accession>
<dbReference type="Pfam" id="PF13041">
    <property type="entry name" value="PPR_2"/>
    <property type="match status" value="1"/>
</dbReference>
<comment type="caution">
    <text evidence="3">The sequence shown here is derived from an EMBL/GenBank/DDBJ whole genome shotgun (WGS) entry which is preliminary data.</text>
</comment>
<sequence length="115" mass="12862">MIGGYVDLGITEAAGKLFDRMLEGTKDLITFKMMIDGYAKELRFMEALDIIKEMQKLKVKPDNFIMVDALLACSNMVTLEQGEQTQAYIDRHGVEMDAVSRAALVDMFSKCGKIS</sequence>
<dbReference type="InterPro" id="IPR011990">
    <property type="entry name" value="TPR-like_helical_dom_sf"/>
</dbReference>